<dbReference type="PROSITE" id="PS50862">
    <property type="entry name" value="AA_TRNA_LIGASE_II"/>
    <property type="match status" value="1"/>
</dbReference>
<dbReference type="EC" id="6.1.1.23" evidence="7"/>
<feature type="region of interest" description="Aspartate" evidence="7">
    <location>
        <begin position="189"/>
        <end position="192"/>
    </location>
</feature>
<comment type="caution">
    <text evidence="7">Lacks conserved residue(s) required for the propagation of feature annotation.</text>
</comment>
<dbReference type="InterPro" id="IPR012340">
    <property type="entry name" value="NA-bd_OB-fold"/>
</dbReference>
<dbReference type="CDD" id="cd04317">
    <property type="entry name" value="EcAspRS_like_N"/>
    <property type="match status" value="1"/>
</dbReference>
<feature type="binding site" evidence="7">
    <location>
        <begin position="211"/>
        <end position="213"/>
    </location>
    <ligand>
        <name>ATP</name>
        <dbReference type="ChEBI" id="CHEBI:30616"/>
    </ligand>
</feature>
<evidence type="ECO:0000256" key="5">
    <source>
        <dbReference type="ARBA" id="ARBA00022917"/>
    </source>
</evidence>
<comment type="similarity">
    <text evidence="1 7">Belongs to the class-II aminoacyl-tRNA synthetase family. Type 1 subfamily.</text>
</comment>
<keyword evidence="4 7" id="KW-0067">ATP-binding</keyword>
<dbReference type="PANTHER" id="PTHR22594">
    <property type="entry name" value="ASPARTYL/LYSYL-TRNA SYNTHETASE"/>
    <property type="match status" value="1"/>
</dbReference>
<comment type="caution">
    <text evidence="9">The sequence shown here is derived from an EMBL/GenBank/DDBJ whole genome shotgun (WGS) entry which is preliminary data.</text>
</comment>
<feature type="binding site" evidence="7">
    <location>
        <position position="356"/>
    </location>
    <ligand>
        <name>L-aspartate</name>
        <dbReference type="ChEBI" id="CHEBI:29991"/>
    </ligand>
</feature>
<comment type="subunit">
    <text evidence="7">Homodimer.</text>
</comment>
<keyword evidence="5 7" id="KW-0648">Protein biosynthesis</keyword>
<dbReference type="Gene3D" id="3.30.930.10">
    <property type="entry name" value="Bira Bifunctional Protein, Domain 2"/>
    <property type="match status" value="2"/>
</dbReference>
<dbReference type="EMBL" id="LBVP01000002">
    <property type="protein sequence ID" value="KKQ90088.1"/>
    <property type="molecule type" value="Genomic_DNA"/>
</dbReference>
<keyword evidence="3 7" id="KW-0547">Nucleotide-binding</keyword>
<dbReference type="PANTHER" id="PTHR22594:SF5">
    <property type="entry name" value="ASPARTATE--TRNA LIGASE, MITOCHONDRIAL"/>
    <property type="match status" value="1"/>
</dbReference>
<sequence length="451" mass="51811">MERTLALDCKGKVGQKVILFGWINTVRDHGKITFYDLRDASGIIQTVTKKRFDVSAEDVVKIEGVVTKRPQKLINPQIATGEIEVKVDSLTIIGKSETLPFPIDDLGLDIEETLRLKYRYLDLRRERLVTNLKLRHQMINFMRQFLTKRGFVEIETPILTKATPEGARDFIVPSRLQPGNFYALPQSPQQYKQLLMVAGFEKYFQIARCFRDEDPRTDRSYGEFSQLDLEMSFVNQEDILQLIEELFAEITEKVFKKKVYKFPFPRISHQEAIAKYQSDKFDLREKKDPNVLAFAFIVNFPLFERTQNQPISPSHHPFTAPKDEDIPQLFKDPMKVRSWQHDLVANGLEIGGGSIRITDPNVQRKIFKILGYRESEIEEKFGHLLNAFIYGVPPHGGIALGLERILMVATGEENTREVTAFPMSSSGQTAVMDAPSKVDEQTLKELKLKKL</sequence>
<feature type="binding site" evidence="7">
    <location>
        <begin position="401"/>
        <end position="404"/>
    </location>
    <ligand>
        <name>ATP</name>
        <dbReference type="ChEBI" id="CHEBI:30616"/>
    </ligand>
</feature>
<dbReference type="GO" id="GO:0006422">
    <property type="term" value="P:aspartyl-tRNA aminoacylation"/>
    <property type="evidence" value="ECO:0007669"/>
    <property type="project" value="UniProtKB-UniRule"/>
</dbReference>
<evidence type="ECO:0000256" key="1">
    <source>
        <dbReference type="ARBA" id="ARBA00006303"/>
    </source>
</evidence>
<dbReference type="InterPro" id="IPR045864">
    <property type="entry name" value="aa-tRNA-synth_II/BPL/LPL"/>
</dbReference>
<dbReference type="InterPro" id="IPR047089">
    <property type="entry name" value="Asp-tRNA-ligase_1_N"/>
</dbReference>
<evidence type="ECO:0000313" key="9">
    <source>
        <dbReference type="EMBL" id="KKQ90088.1"/>
    </source>
</evidence>
<evidence type="ECO:0000259" key="8">
    <source>
        <dbReference type="PROSITE" id="PS50862"/>
    </source>
</evidence>
<dbReference type="Gene3D" id="2.40.50.140">
    <property type="entry name" value="Nucleic acid-binding proteins"/>
    <property type="match status" value="1"/>
</dbReference>
<evidence type="ECO:0000256" key="7">
    <source>
        <dbReference type="HAMAP-Rule" id="MF_00044"/>
    </source>
</evidence>
<reference evidence="9 10" key="1">
    <citation type="journal article" date="2015" name="Nature">
        <title>rRNA introns, odd ribosomes, and small enigmatic genomes across a large radiation of phyla.</title>
        <authorList>
            <person name="Brown C.T."/>
            <person name="Hug L.A."/>
            <person name="Thomas B.C."/>
            <person name="Sharon I."/>
            <person name="Castelle C.J."/>
            <person name="Singh A."/>
            <person name="Wilkins M.J."/>
            <person name="Williams K.H."/>
            <person name="Banfield J.F."/>
        </authorList>
    </citation>
    <scope>NUCLEOTIDE SEQUENCE [LARGE SCALE GENOMIC DNA]</scope>
</reference>
<dbReference type="InterPro" id="IPR002312">
    <property type="entry name" value="Asp/Asn-tRNA-synth_IIb"/>
</dbReference>
<dbReference type="GO" id="GO:0003676">
    <property type="term" value="F:nucleic acid binding"/>
    <property type="evidence" value="ECO:0007669"/>
    <property type="project" value="InterPro"/>
</dbReference>
<dbReference type="InterPro" id="IPR004365">
    <property type="entry name" value="NA-bd_OB_tRNA"/>
</dbReference>
<evidence type="ECO:0000313" key="10">
    <source>
        <dbReference type="Proteomes" id="UP000034893"/>
    </source>
</evidence>
<dbReference type="PRINTS" id="PR01042">
    <property type="entry name" value="TRNASYNTHASP"/>
</dbReference>
<evidence type="ECO:0000256" key="6">
    <source>
        <dbReference type="ARBA" id="ARBA00023146"/>
    </source>
</evidence>
<organism evidence="9 10">
    <name type="scientific">Candidatus Curtissbacteria bacterium GW2011_GWC2_38_9</name>
    <dbReference type="NCBI Taxonomy" id="1618414"/>
    <lineage>
        <taxon>Bacteria</taxon>
        <taxon>Candidatus Curtissiibacteriota</taxon>
    </lineage>
</organism>
<dbReference type="Pfam" id="PF00152">
    <property type="entry name" value="tRNA-synt_2"/>
    <property type="match status" value="1"/>
</dbReference>
<evidence type="ECO:0000256" key="3">
    <source>
        <dbReference type="ARBA" id="ARBA00022741"/>
    </source>
</evidence>
<dbReference type="InterPro" id="IPR004115">
    <property type="entry name" value="GAD-like_sf"/>
</dbReference>
<dbReference type="GO" id="GO:0004815">
    <property type="term" value="F:aspartate-tRNA ligase activity"/>
    <property type="evidence" value="ECO:0007669"/>
    <property type="project" value="UniProtKB-UniRule"/>
</dbReference>
<keyword evidence="7" id="KW-0963">Cytoplasm</keyword>
<keyword evidence="2 7" id="KW-0436">Ligase</keyword>
<evidence type="ECO:0000256" key="4">
    <source>
        <dbReference type="ARBA" id="ARBA00022840"/>
    </source>
</evidence>
<feature type="binding site" evidence="7">
    <location>
        <position position="349"/>
    </location>
    <ligand>
        <name>ATP</name>
        <dbReference type="ChEBI" id="CHEBI:30616"/>
    </ligand>
</feature>
<feature type="site" description="Important for tRNA non-discrimination" evidence="7">
    <location>
        <position position="29"/>
    </location>
</feature>
<evidence type="ECO:0000256" key="2">
    <source>
        <dbReference type="ARBA" id="ARBA00022598"/>
    </source>
</evidence>
<dbReference type="SUPFAM" id="SSF50249">
    <property type="entry name" value="Nucleic acid-binding proteins"/>
    <property type="match status" value="1"/>
</dbReference>
<dbReference type="HAMAP" id="MF_00044">
    <property type="entry name" value="Asp_tRNA_synth_type1"/>
    <property type="match status" value="1"/>
</dbReference>
<comment type="catalytic activity">
    <reaction evidence="7">
        <text>tRNA(Asx) + L-aspartate + ATP = L-aspartyl-tRNA(Asx) + AMP + diphosphate</text>
        <dbReference type="Rhea" id="RHEA:18349"/>
        <dbReference type="Rhea" id="RHEA-COMP:9710"/>
        <dbReference type="Rhea" id="RHEA-COMP:9711"/>
        <dbReference type="ChEBI" id="CHEBI:29991"/>
        <dbReference type="ChEBI" id="CHEBI:30616"/>
        <dbReference type="ChEBI" id="CHEBI:33019"/>
        <dbReference type="ChEBI" id="CHEBI:78442"/>
        <dbReference type="ChEBI" id="CHEBI:78516"/>
        <dbReference type="ChEBI" id="CHEBI:456215"/>
        <dbReference type="EC" id="6.1.1.23"/>
    </reaction>
</comment>
<dbReference type="Gene3D" id="3.30.1360.30">
    <property type="entry name" value="GAD-like domain"/>
    <property type="match status" value="1"/>
</dbReference>
<comment type="subcellular location">
    <subcellularLocation>
        <location evidence="7">Cytoplasm</location>
    </subcellularLocation>
</comment>
<dbReference type="CDD" id="cd00777">
    <property type="entry name" value="AspRS_core"/>
    <property type="match status" value="1"/>
</dbReference>
<dbReference type="GO" id="GO:0005524">
    <property type="term" value="F:ATP binding"/>
    <property type="evidence" value="ECO:0007669"/>
    <property type="project" value="UniProtKB-UniRule"/>
</dbReference>
<keyword evidence="6 7" id="KW-0030">Aminoacyl-tRNA synthetase</keyword>
<dbReference type="InterPro" id="IPR006195">
    <property type="entry name" value="aa-tRNA-synth_II"/>
</dbReference>
<gene>
    <name evidence="7" type="primary">aspS</name>
    <name evidence="9" type="ORF">UT12_C0002G0019</name>
</gene>
<dbReference type="InterPro" id="IPR004524">
    <property type="entry name" value="Asp-tRNA-ligase_1"/>
</dbReference>
<dbReference type="InterPro" id="IPR047090">
    <property type="entry name" value="AspRS_core"/>
</dbReference>
<dbReference type="Proteomes" id="UP000034893">
    <property type="component" value="Unassembled WGS sequence"/>
</dbReference>
<proteinExistence type="inferred from homology"/>
<dbReference type="PATRIC" id="fig|1618414.3.peg.79"/>
<feature type="domain" description="Aminoacyl-transfer RNA synthetases class-II family profile" evidence="8">
    <location>
        <begin position="132"/>
        <end position="422"/>
    </location>
</feature>
<feature type="binding site" evidence="7">
    <location>
        <position position="211"/>
    </location>
    <ligand>
        <name>L-aspartate</name>
        <dbReference type="ChEBI" id="CHEBI:29991"/>
    </ligand>
</feature>
<dbReference type="InterPro" id="IPR004364">
    <property type="entry name" value="Aa-tRNA-synt_II"/>
</dbReference>
<feature type="binding site" evidence="7">
    <location>
        <position position="315"/>
    </location>
    <ligand>
        <name>L-aspartate</name>
        <dbReference type="ChEBI" id="CHEBI:29991"/>
    </ligand>
</feature>
<accession>A0A0G0LDZ7</accession>
<dbReference type="GO" id="GO:0005737">
    <property type="term" value="C:cytoplasm"/>
    <property type="evidence" value="ECO:0007669"/>
    <property type="project" value="UniProtKB-SubCell"/>
</dbReference>
<name>A0A0G0LDZ7_9BACT</name>
<protein>
    <recommendedName>
        <fullName evidence="7">Aspartate--tRNA(Asp/Asn) ligase</fullName>
        <ecNumber evidence="7">6.1.1.23</ecNumber>
    </recommendedName>
    <alternativeName>
        <fullName evidence="7">Aspartyl-tRNA synthetase</fullName>
        <shortName evidence="7">AspRS</shortName>
    </alternativeName>
    <alternativeName>
        <fullName evidence="7">Non-discriminating aspartyl-tRNA synthetase</fullName>
        <shortName evidence="7">ND-AspRS</shortName>
    </alternativeName>
</protein>
<dbReference type="GO" id="GO:0050560">
    <property type="term" value="F:aspartate-tRNA(Asn) ligase activity"/>
    <property type="evidence" value="ECO:0007669"/>
    <property type="project" value="UniProtKB-EC"/>
</dbReference>
<comment type="function">
    <text evidence="7">Aspartyl-tRNA synthetase with relaxed tRNA specificity since it is able to aspartylate not only its cognate tRNA(Asp) but also tRNA(Asn). Reaction proceeds in two steps: L-aspartate is first activated by ATP to form Asp-AMP and then transferred to the acceptor end of tRNA(Asp/Asn).</text>
</comment>
<dbReference type="SUPFAM" id="SSF55681">
    <property type="entry name" value="Class II aaRS and biotin synthetases"/>
    <property type="match status" value="1"/>
</dbReference>
<dbReference type="Pfam" id="PF01336">
    <property type="entry name" value="tRNA_anti-codon"/>
    <property type="match status" value="1"/>
</dbReference>
<feature type="binding site" evidence="7">
    <location>
        <position position="165"/>
    </location>
    <ligand>
        <name>L-aspartate</name>
        <dbReference type="ChEBI" id="CHEBI:29991"/>
    </ligand>
</feature>
<dbReference type="AlphaFoldDB" id="A0A0G0LDZ7"/>